<gene>
    <name evidence="7" type="primary">cobQ</name>
    <name evidence="10" type="ORF">B9G99_14390</name>
</gene>
<keyword evidence="5 7" id="KW-0315">Glutamine amidotransferase</keyword>
<evidence type="ECO:0000313" key="10">
    <source>
        <dbReference type="EMBL" id="ARS53909.1"/>
    </source>
</evidence>
<name>A0A2Z2H8X0_9GAMM</name>
<feature type="domain" description="CobB/CobQ-like glutamine amidotransferase" evidence="9">
    <location>
        <begin position="261"/>
        <end position="445"/>
    </location>
</feature>
<dbReference type="NCBIfam" id="TIGR00313">
    <property type="entry name" value="cobQ"/>
    <property type="match status" value="1"/>
</dbReference>
<evidence type="ECO:0000256" key="2">
    <source>
        <dbReference type="ARBA" id="ARBA00006205"/>
    </source>
</evidence>
<dbReference type="PROSITE" id="PS51274">
    <property type="entry name" value="GATASE_COBBQ"/>
    <property type="match status" value="1"/>
</dbReference>
<sequence>MSRANRFRSSRTLMVQGTTSDAGKSALVTALCRILKRRGLRVAPFKPQNMALNSAVTVDGGEIGRAQAVQAMAAEVDAHVDFNPVLLKPTCDQGSQVIVAGHAIGHMKAAEYYAYKPQLLKQVVAAHDRLCQGYDRVVVEGAGSAAEINLREHDLANMGFAEAVDCPVILIADIDRGGVFAHLAGTLDIISASERERVVGLVINRFRGDINLLKPGLEWLEARTGKPVLAVVPWLEDLHLEAEDGLSRGGDSTGAADGLHVAVILLPRISNHTDFDALRLHPQVSVRFVRDPSELGAADLIIMPGSKHVRADLAWLRERGWSDALARHLRYGGRVIGICGGYQMLGTCIEDPEGVEGPAGESEGLNWLKLSTTLKANKQLHRVTGHCLLGETPAPVTGYEIHVGESLGDGLSRGVFALDDGRLDGAISEDGQILGTYLHGVFDHPAALQALLEWAGLAAPAAFDYDAHRLAEIDRLADHVEAAIDWSRWPMPEDIFIPADAATPVQDV</sequence>
<dbReference type="InterPro" id="IPR011698">
    <property type="entry name" value="GATase_3"/>
</dbReference>
<dbReference type="InterPro" id="IPR029062">
    <property type="entry name" value="Class_I_gatase-like"/>
</dbReference>
<dbReference type="GO" id="GO:0015420">
    <property type="term" value="F:ABC-type vitamin B12 transporter activity"/>
    <property type="evidence" value="ECO:0007669"/>
    <property type="project" value="UniProtKB-UniRule"/>
</dbReference>
<dbReference type="GO" id="GO:0003824">
    <property type="term" value="F:catalytic activity"/>
    <property type="evidence" value="ECO:0007669"/>
    <property type="project" value="InterPro"/>
</dbReference>
<dbReference type="KEGG" id="kus:B9G99_14390"/>
<dbReference type="UniPathway" id="UPA00148"/>
<dbReference type="AlphaFoldDB" id="A0A2Z2H8X0"/>
<evidence type="ECO:0000259" key="8">
    <source>
        <dbReference type="Pfam" id="PF01656"/>
    </source>
</evidence>
<dbReference type="RefSeq" id="WP_086622780.1">
    <property type="nucleotide sequence ID" value="NZ_CP021323.1"/>
</dbReference>
<keyword evidence="4 7" id="KW-0169">Cobalamin biosynthesis</keyword>
<dbReference type="Pfam" id="PF07685">
    <property type="entry name" value="GATase_3"/>
    <property type="match status" value="1"/>
</dbReference>
<feature type="active site" description="Nucleophile" evidence="7">
    <location>
        <position position="339"/>
    </location>
</feature>
<dbReference type="EMBL" id="CP021323">
    <property type="protein sequence ID" value="ARS53909.1"/>
    <property type="molecule type" value="Genomic_DNA"/>
</dbReference>
<evidence type="ECO:0000256" key="7">
    <source>
        <dbReference type="HAMAP-Rule" id="MF_00028"/>
    </source>
</evidence>
<proteinExistence type="inferred from homology"/>
<dbReference type="SUPFAM" id="SSF52317">
    <property type="entry name" value="Class I glutamine amidotransferase-like"/>
    <property type="match status" value="1"/>
</dbReference>
<accession>A0A2Z2H8X0</accession>
<dbReference type="SUPFAM" id="SSF52540">
    <property type="entry name" value="P-loop containing nucleoside triphosphate hydrolases"/>
    <property type="match status" value="1"/>
</dbReference>
<organism evidence="10 11">
    <name type="scientific">Kushneria konosiri</name>
    <dbReference type="NCBI Taxonomy" id="698828"/>
    <lineage>
        <taxon>Bacteria</taxon>
        <taxon>Pseudomonadati</taxon>
        <taxon>Pseudomonadota</taxon>
        <taxon>Gammaproteobacteria</taxon>
        <taxon>Oceanospirillales</taxon>
        <taxon>Halomonadaceae</taxon>
        <taxon>Kushneria</taxon>
    </lineage>
</organism>
<dbReference type="CDD" id="cd01750">
    <property type="entry name" value="GATase1_CobQ"/>
    <property type="match status" value="1"/>
</dbReference>
<comment type="pathway">
    <text evidence="1 7">Cofactor biosynthesis; adenosylcobalamin biosynthesis.</text>
</comment>
<dbReference type="GO" id="GO:0009236">
    <property type="term" value="P:cobalamin biosynthetic process"/>
    <property type="evidence" value="ECO:0007669"/>
    <property type="project" value="UniProtKB-UniRule"/>
</dbReference>
<dbReference type="Gene3D" id="3.40.50.880">
    <property type="match status" value="1"/>
</dbReference>
<comment type="similarity">
    <text evidence="2 7">Belongs to the CobB/CobQ family. CobQ subfamily.</text>
</comment>
<feature type="domain" description="CobQ/CobB/MinD/ParA nucleotide binding" evidence="8">
    <location>
        <begin position="13"/>
        <end position="244"/>
    </location>
</feature>
<reference evidence="10 11" key="1">
    <citation type="journal article" date="2017" name="Int. J. Syst. Evol. Microbiol.">
        <title>Kushneria konosiri sp. nov., isolated from the Korean salt-fermented seafood Daemi-jeot.</title>
        <authorList>
            <person name="Yun J.H."/>
            <person name="Park S.K."/>
            <person name="Lee J.Y."/>
            <person name="Jung M.J."/>
            <person name="Bae J.W."/>
        </authorList>
    </citation>
    <scope>NUCLEOTIDE SEQUENCE [LARGE SCALE GENOMIC DNA]</scope>
    <source>
        <strain evidence="10 11">X49</strain>
    </source>
</reference>
<dbReference type="PANTHER" id="PTHR21343:SF1">
    <property type="entry name" value="COBYRIC ACID SYNTHASE"/>
    <property type="match status" value="1"/>
</dbReference>
<feature type="active site" evidence="7">
    <location>
        <position position="439"/>
    </location>
</feature>
<dbReference type="Gene3D" id="3.40.50.300">
    <property type="entry name" value="P-loop containing nucleotide triphosphate hydrolases"/>
    <property type="match status" value="1"/>
</dbReference>
<dbReference type="Proteomes" id="UP000250025">
    <property type="component" value="Chromosome"/>
</dbReference>
<dbReference type="InterPro" id="IPR004459">
    <property type="entry name" value="CobQ_synth"/>
</dbReference>
<dbReference type="Pfam" id="PF01656">
    <property type="entry name" value="CbiA"/>
    <property type="match status" value="1"/>
</dbReference>
<keyword evidence="11" id="KW-1185">Reference proteome</keyword>
<evidence type="ECO:0000313" key="11">
    <source>
        <dbReference type="Proteomes" id="UP000250025"/>
    </source>
</evidence>
<protein>
    <recommendedName>
        <fullName evidence="3 7">Cobyric acid synthase</fullName>
    </recommendedName>
</protein>
<dbReference type="InterPro" id="IPR047045">
    <property type="entry name" value="CobQ_N"/>
</dbReference>
<dbReference type="InterPro" id="IPR027417">
    <property type="entry name" value="P-loop_NTPase"/>
</dbReference>
<dbReference type="CDD" id="cd05389">
    <property type="entry name" value="CobQ_N"/>
    <property type="match status" value="1"/>
</dbReference>
<dbReference type="InterPro" id="IPR033949">
    <property type="entry name" value="CobQ_GATase1"/>
</dbReference>
<evidence type="ECO:0000256" key="3">
    <source>
        <dbReference type="ARBA" id="ARBA00019833"/>
    </source>
</evidence>
<dbReference type="HAMAP" id="MF_00028">
    <property type="entry name" value="CobQ"/>
    <property type="match status" value="1"/>
</dbReference>
<dbReference type="InterPro" id="IPR002586">
    <property type="entry name" value="CobQ/CobB/MinD/ParA_Nub-bd_dom"/>
</dbReference>
<evidence type="ECO:0000256" key="5">
    <source>
        <dbReference type="ARBA" id="ARBA00022962"/>
    </source>
</evidence>
<evidence type="ECO:0000256" key="6">
    <source>
        <dbReference type="ARBA" id="ARBA00025166"/>
    </source>
</evidence>
<evidence type="ECO:0000256" key="1">
    <source>
        <dbReference type="ARBA" id="ARBA00004953"/>
    </source>
</evidence>
<dbReference type="OrthoDB" id="9808302at2"/>
<evidence type="ECO:0000256" key="4">
    <source>
        <dbReference type="ARBA" id="ARBA00022573"/>
    </source>
</evidence>
<comment type="function">
    <text evidence="6 7">Catalyzes amidations at positions B, D, E, and G on adenosylcobyrinic A,C-diamide. NH(2) groups are provided by glutamine, and one molecule of ATP is hydrogenolyzed for each amidation.</text>
</comment>
<dbReference type="NCBIfam" id="NF001989">
    <property type="entry name" value="PRK00784.1"/>
    <property type="match status" value="1"/>
</dbReference>
<dbReference type="PANTHER" id="PTHR21343">
    <property type="entry name" value="DETHIOBIOTIN SYNTHETASE"/>
    <property type="match status" value="1"/>
</dbReference>
<evidence type="ECO:0000259" key="9">
    <source>
        <dbReference type="Pfam" id="PF07685"/>
    </source>
</evidence>